<organism evidence="1 2">
    <name type="scientific">Brucella endophytica</name>
    <dbReference type="NCBI Taxonomy" id="1963359"/>
    <lineage>
        <taxon>Bacteria</taxon>
        <taxon>Pseudomonadati</taxon>
        <taxon>Pseudomonadota</taxon>
        <taxon>Alphaproteobacteria</taxon>
        <taxon>Hyphomicrobiales</taxon>
        <taxon>Brucellaceae</taxon>
        <taxon>Brucella/Ochrobactrum group</taxon>
        <taxon>Brucella</taxon>
    </lineage>
</organism>
<protein>
    <submittedName>
        <fullName evidence="1">Uncharacterized protein</fullName>
    </submittedName>
</protein>
<name>A0A916SPH5_9HYPH</name>
<reference evidence="1" key="1">
    <citation type="journal article" date="2014" name="Int. J. Syst. Evol. Microbiol.">
        <title>Complete genome sequence of Corynebacterium casei LMG S-19264T (=DSM 44701T), isolated from a smear-ripened cheese.</title>
        <authorList>
            <consortium name="US DOE Joint Genome Institute (JGI-PGF)"/>
            <person name="Walter F."/>
            <person name="Albersmeier A."/>
            <person name="Kalinowski J."/>
            <person name="Ruckert C."/>
        </authorList>
    </citation>
    <scope>NUCLEOTIDE SEQUENCE</scope>
    <source>
        <strain evidence="1">CGMCC 1.15082</strain>
    </source>
</reference>
<evidence type="ECO:0000313" key="2">
    <source>
        <dbReference type="Proteomes" id="UP000646478"/>
    </source>
</evidence>
<evidence type="ECO:0000313" key="1">
    <source>
        <dbReference type="EMBL" id="GGB09287.1"/>
    </source>
</evidence>
<keyword evidence="2" id="KW-1185">Reference proteome</keyword>
<dbReference type="EMBL" id="BMHH01000026">
    <property type="protein sequence ID" value="GGB09287.1"/>
    <property type="molecule type" value="Genomic_DNA"/>
</dbReference>
<proteinExistence type="predicted"/>
<dbReference type="Proteomes" id="UP000646478">
    <property type="component" value="Unassembled WGS sequence"/>
</dbReference>
<comment type="caution">
    <text evidence="1">The sequence shown here is derived from an EMBL/GenBank/DDBJ whole genome shotgun (WGS) entry which is preliminary data.</text>
</comment>
<sequence length="83" mass="9218">MDENGFFYMVMVSGNSVAFAPSYDVDHGEALIADAAEARARGMVDLKEAFSRPGHTRFLMNAADFDTFMVAIKEGKIRSHTRQ</sequence>
<dbReference type="AlphaFoldDB" id="A0A916SPH5"/>
<reference evidence="1" key="2">
    <citation type="submission" date="2020-09" db="EMBL/GenBank/DDBJ databases">
        <authorList>
            <person name="Sun Q."/>
            <person name="Zhou Y."/>
        </authorList>
    </citation>
    <scope>NUCLEOTIDE SEQUENCE</scope>
    <source>
        <strain evidence="1">CGMCC 1.15082</strain>
    </source>
</reference>
<gene>
    <name evidence="1" type="ORF">GCM10011491_41580</name>
</gene>
<accession>A0A916SPH5</accession>